<dbReference type="Pfam" id="PF00903">
    <property type="entry name" value="Glyoxalase"/>
    <property type="match status" value="1"/>
</dbReference>
<dbReference type="SUPFAM" id="SSF54593">
    <property type="entry name" value="Glyoxalase/Bleomycin resistance protein/Dihydroxybiphenyl dioxygenase"/>
    <property type="match status" value="1"/>
</dbReference>
<dbReference type="Proteomes" id="UP001254759">
    <property type="component" value="Unassembled WGS sequence"/>
</dbReference>
<dbReference type="Gene3D" id="3.10.180.10">
    <property type="entry name" value="2,3-Dihydroxybiphenyl 1,2-Dioxygenase, domain 1"/>
    <property type="match status" value="1"/>
</dbReference>
<dbReference type="RefSeq" id="WP_310091324.1">
    <property type="nucleotide sequence ID" value="NZ_JAVDTT010000001.1"/>
</dbReference>
<dbReference type="CDD" id="cd07262">
    <property type="entry name" value="VOC_like"/>
    <property type="match status" value="1"/>
</dbReference>
<accession>A0ABU1RQJ9</accession>
<evidence type="ECO:0000313" key="2">
    <source>
        <dbReference type="EMBL" id="MDR6841051.1"/>
    </source>
</evidence>
<proteinExistence type="predicted"/>
<dbReference type="PANTHER" id="PTHR35006">
    <property type="entry name" value="GLYOXALASE FAMILY PROTEIN (AFU_ORTHOLOGUE AFUA_5G14830)"/>
    <property type="match status" value="1"/>
</dbReference>
<organism evidence="2 3">
    <name type="scientific">Pseudoxanthomonas sacheonensis</name>
    <dbReference type="NCBI Taxonomy" id="443615"/>
    <lineage>
        <taxon>Bacteria</taxon>
        <taxon>Pseudomonadati</taxon>
        <taxon>Pseudomonadota</taxon>
        <taxon>Gammaproteobacteria</taxon>
        <taxon>Lysobacterales</taxon>
        <taxon>Lysobacteraceae</taxon>
        <taxon>Pseudoxanthomonas</taxon>
    </lineage>
</organism>
<reference evidence="2 3" key="1">
    <citation type="submission" date="2023-07" db="EMBL/GenBank/DDBJ databases">
        <title>Sorghum-associated microbial communities from plants grown in Nebraska, USA.</title>
        <authorList>
            <person name="Schachtman D."/>
        </authorList>
    </citation>
    <scope>NUCLEOTIDE SEQUENCE [LARGE SCALE GENOMIC DNA]</scope>
    <source>
        <strain evidence="2 3">BE107</strain>
    </source>
</reference>
<dbReference type="PROSITE" id="PS51819">
    <property type="entry name" value="VOC"/>
    <property type="match status" value="1"/>
</dbReference>
<sequence length="130" mass="13942">MIDHTGIPVSDYARSKTFYEQLFATIGATLLMEVTPEQTGDGTWAAGFGRDGKPSFWIGSDARGVAAHTHIAFVTDSRAKVDAFHAAGLAAGGRDNGAPGLRPHYHPNYYGAFITDRDGHNVEAVCHLPE</sequence>
<dbReference type="PANTHER" id="PTHR35006:SF2">
    <property type="entry name" value="GLYOXALASE FAMILY PROTEIN (AFU_ORTHOLOGUE AFUA_5G14830)"/>
    <property type="match status" value="1"/>
</dbReference>
<evidence type="ECO:0000313" key="3">
    <source>
        <dbReference type="Proteomes" id="UP001254759"/>
    </source>
</evidence>
<dbReference type="EMBL" id="JAVDTT010000001">
    <property type="protein sequence ID" value="MDR6841051.1"/>
    <property type="molecule type" value="Genomic_DNA"/>
</dbReference>
<feature type="domain" description="VOC" evidence="1">
    <location>
        <begin position="1"/>
        <end position="127"/>
    </location>
</feature>
<evidence type="ECO:0000259" key="1">
    <source>
        <dbReference type="PROSITE" id="PS51819"/>
    </source>
</evidence>
<dbReference type="InterPro" id="IPR029068">
    <property type="entry name" value="Glyas_Bleomycin-R_OHBP_Dase"/>
</dbReference>
<comment type="caution">
    <text evidence="2">The sequence shown here is derived from an EMBL/GenBank/DDBJ whole genome shotgun (WGS) entry which is preliminary data.</text>
</comment>
<protein>
    <submittedName>
        <fullName evidence="2">Catechol 2,3-dioxygenase-like lactoylglutathione lyase family enzyme</fullName>
    </submittedName>
</protein>
<name>A0ABU1RQJ9_9GAMM</name>
<keyword evidence="3" id="KW-1185">Reference proteome</keyword>
<gene>
    <name evidence="2" type="ORF">J2W94_001315</name>
</gene>
<dbReference type="InterPro" id="IPR037523">
    <property type="entry name" value="VOC_core"/>
</dbReference>
<dbReference type="InterPro" id="IPR004360">
    <property type="entry name" value="Glyas_Fos-R_dOase_dom"/>
</dbReference>